<dbReference type="EMBL" id="PP965498">
    <property type="protein sequence ID" value="XCO00381.1"/>
    <property type="molecule type" value="Genomic_DNA"/>
</dbReference>
<sequence>MLKLNLLCVLVLTILFKLNLLEMKIKNQLPLQRLIAKIDNDFNIDNSDWIPRVGAWVTDALSQMKILPMQCKTRKLDIIDRIALHPCIGNIKSIEVFDRTGNKINYLDNCSSGKCNNNKQDSISSTGEVIGIFNNNKDSAHSIDVATIVNANNRNFVISNDNQIELNFDTDYITVKTEEVATYFDDYFNCEVPYIYDNGMLLEALSWYCLFKMLSRGYKHQVYSLQQAQQQLNPYLQWMYYKPKAKISVLNDLSKHSDDNGWNNFFYNSTFRPRD</sequence>
<name>A0AAU8MHQ9_9CAUD</name>
<accession>A0AAU8MHQ9</accession>
<organism evidence="1">
    <name type="scientific">Geladintestivirus 1</name>
    <dbReference type="NCBI Taxonomy" id="3233133"/>
    <lineage>
        <taxon>Viruses</taxon>
        <taxon>Duplodnaviria</taxon>
        <taxon>Heunggongvirae</taxon>
        <taxon>Uroviricota</taxon>
        <taxon>Caudoviricetes</taxon>
        <taxon>Crassvirales</taxon>
    </lineage>
</organism>
<evidence type="ECO:0000313" key="1">
    <source>
        <dbReference type="EMBL" id="XCO00381.1"/>
    </source>
</evidence>
<protein>
    <submittedName>
        <fullName evidence="1">Uncharacterized protein</fullName>
    </submittedName>
</protein>
<proteinExistence type="predicted"/>
<reference evidence="1" key="1">
    <citation type="submission" date="2024-06" db="EMBL/GenBank/DDBJ databases">
        <title>Intestivirid acquisition increases across infancy in a wild primate population.</title>
        <authorList>
            <person name="Schneider-Creas I.A."/>
            <person name="Moya I.L."/>
            <person name="Chiou K.L."/>
            <person name="Baniel A."/>
            <person name="Azanaw Haile A."/>
            <person name="Kebede F."/>
            <person name="Abebe B."/>
            <person name="Snyder-Mackler N."/>
            <person name="Varsani A."/>
        </authorList>
    </citation>
    <scope>NUCLEOTIDE SEQUENCE</scope>
    <source>
        <strain evidence="1">Int_RNL_2018_0945_COW</strain>
    </source>
</reference>